<reference evidence="1 2" key="1">
    <citation type="submission" date="2020-06" db="EMBL/GenBank/DDBJ databases">
        <authorList>
            <person name="Li R."/>
            <person name="Bekaert M."/>
        </authorList>
    </citation>
    <scope>NUCLEOTIDE SEQUENCE [LARGE SCALE GENOMIC DNA]</scope>
    <source>
        <strain evidence="2">wild</strain>
    </source>
</reference>
<protein>
    <submittedName>
        <fullName evidence="1">Uncharacterized protein</fullName>
    </submittedName>
</protein>
<evidence type="ECO:0000313" key="2">
    <source>
        <dbReference type="Proteomes" id="UP000507470"/>
    </source>
</evidence>
<keyword evidence="2" id="KW-1185">Reference proteome</keyword>
<dbReference type="AlphaFoldDB" id="A0A6J8B1G9"/>
<proteinExistence type="predicted"/>
<dbReference type="Gene3D" id="3.40.50.1110">
    <property type="entry name" value="SGNH hydrolase"/>
    <property type="match status" value="1"/>
</dbReference>
<dbReference type="SUPFAM" id="SSF52266">
    <property type="entry name" value="SGNH hydrolase"/>
    <property type="match status" value="1"/>
</dbReference>
<dbReference type="OrthoDB" id="10390972at2759"/>
<sequence>MIVNTVGTIKQNPQTTLPQNVDSLKNIEHAIVTIEQDIHSLKDNSLNDSLHSIKNQLVTISDKFKEDNFNSPPRQLPTEAQQETYKYNVPTANRFEALQIDNSHEQSSQPSNRDKEDLEAPIKQVLMIGNSHFQRIQTPHLSFVDKCKVTKKATYDIKEATKVISDLQQEMQCVVIQSFSKDIHAETKVKYIDSLTSLFDNILAKWPKCKIIISTALFRGMSPSYNEKAYAANIEILHKFFQDPHIFVCDNSGLSSRGQPIHHFLARDNVHLSYAGKIYFLQICEIQSGIAYKFHTSLCAGPIISRKPTTMHGKTTIISRKPIIIRGETAIISRNLTIMHGKMTIIIKEITSTQIPQIMTGDIMNKEEFKITVILF</sequence>
<evidence type="ECO:0000313" key="1">
    <source>
        <dbReference type="EMBL" id="CAC5375930.1"/>
    </source>
</evidence>
<name>A0A6J8B1G9_MYTCO</name>
<organism evidence="1 2">
    <name type="scientific">Mytilus coruscus</name>
    <name type="common">Sea mussel</name>
    <dbReference type="NCBI Taxonomy" id="42192"/>
    <lineage>
        <taxon>Eukaryota</taxon>
        <taxon>Metazoa</taxon>
        <taxon>Spiralia</taxon>
        <taxon>Lophotrochozoa</taxon>
        <taxon>Mollusca</taxon>
        <taxon>Bivalvia</taxon>
        <taxon>Autobranchia</taxon>
        <taxon>Pteriomorphia</taxon>
        <taxon>Mytilida</taxon>
        <taxon>Mytiloidea</taxon>
        <taxon>Mytilidae</taxon>
        <taxon>Mytilinae</taxon>
        <taxon>Mytilus</taxon>
    </lineage>
</organism>
<dbReference type="InterPro" id="IPR036514">
    <property type="entry name" value="SGNH_hydro_sf"/>
</dbReference>
<accession>A0A6J8B1G9</accession>
<gene>
    <name evidence="1" type="ORF">MCOR_12767</name>
</gene>
<dbReference type="EMBL" id="CACVKT020002165">
    <property type="protein sequence ID" value="CAC5375930.1"/>
    <property type="molecule type" value="Genomic_DNA"/>
</dbReference>
<dbReference type="Proteomes" id="UP000507470">
    <property type="component" value="Unassembled WGS sequence"/>
</dbReference>